<dbReference type="InterPro" id="IPR012336">
    <property type="entry name" value="Thioredoxin-like_fold"/>
</dbReference>
<keyword evidence="4" id="KW-1185">Reference proteome</keyword>
<dbReference type="SUPFAM" id="SSF52833">
    <property type="entry name" value="Thioredoxin-like"/>
    <property type="match status" value="1"/>
</dbReference>
<dbReference type="Gene3D" id="3.40.30.10">
    <property type="entry name" value="Glutaredoxin"/>
    <property type="match status" value="1"/>
</dbReference>
<dbReference type="PANTHER" id="PTHR46472">
    <property type="entry name" value="NUCLEOREDOXIN"/>
    <property type="match status" value="1"/>
</dbReference>
<dbReference type="InterPro" id="IPR036249">
    <property type="entry name" value="Thioredoxin-like_sf"/>
</dbReference>
<organism evidence="3 4">
    <name type="scientific">Thamnocephalis sphaerospora</name>
    <dbReference type="NCBI Taxonomy" id="78915"/>
    <lineage>
        <taxon>Eukaryota</taxon>
        <taxon>Fungi</taxon>
        <taxon>Fungi incertae sedis</taxon>
        <taxon>Zoopagomycota</taxon>
        <taxon>Zoopagomycotina</taxon>
        <taxon>Zoopagomycetes</taxon>
        <taxon>Zoopagales</taxon>
        <taxon>Sigmoideomycetaceae</taxon>
        <taxon>Thamnocephalis</taxon>
    </lineage>
</organism>
<name>A0A4P9XQ06_9FUNG</name>
<evidence type="ECO:0000259" key="2">
    <source>
        <dbReference type="PROSITE" id="PS51352"/>
    </source>
</evidence>
<dbReference type="PANTHER" id="PTHR46472:SF1">
    <property type="entry name" value="NUCLEOREDOXIN"/>
    <property type="match status" value="1"/>
</dbReference>
<gene>
    <name evidence="3" type="ORF">THASP1DRAFT_30646</name>
</gene>
<dbReference type="GO" id="GO:0004791">
    <property type="term" value="F:thioredoxin-disulfide reductase (NADPH) activity"/>
    <property type="evidence" value="ECO:0007669"/>
    <property type="project" value="TreeGrafter"/>
</dbReference>
<feature type="region of interest" description="Disordered" evidence="1">
    <location>
        <begin position="1"/>
        <end position="48"/>
    </location>
</feature>
<evidence type="ECO:0000256" key="1">
    <source>
        <dbReference type="SAM" id="MobiDB-lite"/>
    </source>
</evidence>
<dbReference type="AlphaFoldDB" id="A0A4P9XQ06"/>
<reference evidence="4" key="1">
    <citation type="journal article" date="2018" name="Nat. Microbiol.">
        <title>Leveraging single-cell genomics to expand the fungal tree of life.</title>
        <authorList>
            <person name="Ahrendt S.R."/>
            <person name="Quandt C.A."/>
            <person name="Ciobanu D."/>
            <person name="Clum A."/>
            <person name="Salamov A."/>
            <person name="Andreopoulos B."/>
            <person name="Cheng J.F."/>
            <person name="Woyke T."/>
            <person name="Pelin A."/>
            <person name="Henrissat B."/>
            <person name="Reynolds N.K."/>
            <person name="Benny G.L."/>
            <person name="Smith M.E."/>
            <person name="James T.Y."/>
            <person name="Grigoriev I.V."/>
        </authorList>
    </citation>
    <scope>NUCLEOTIDE SEQUENCE [LARGE SCALE GENOMIC DNA]</scope>
    <source>
        <strain evidence="4">RSA 1356</strain>
    </source>
</reference>
<dbReference type="PROSITE" id="PS51352">
    <property type="entry name" value="THIOREDOXIN_2"/>
    <property type="match status" value="1"/>
</dbReference>
<dbReference type="Pfam" id="PF13905">
    <property type="entry name" value="Thioredoxin_8"/>
    <property type="match status" value="1"/>
</dbReference>
<evidence type="ECO:0000313" key="4">
    <source>
        <dbReference type="Proteomes" id="UP000271241"/>
    </source>
</evidence>
<evidence type="ECO:0000313" key="3">
    <source>
        <dbReference type="EMBL" id="RKP07541.1"/>
    </source>
</evidence>
<dbReference type="InterPro" id="IPR013766">
    <property type="entry name" value="Thioredoxin_domain"/>
</dbReference>
<dbReference type="EMBL" id="KZ992704">
    <property type="protein sequence ID" value="RKP07541.1"/>
    <property type="molecule type" value="Genomic_DNA"/>
</dbReference>
<dbReference type="Proteomes" id="UP000271241">
    <property type="component" value="Unassembled WGS sequence"/>
</dbReference>
<sequence length="216" mass="24115">MADPVCEGDACRLPSSTDKLPLVEDEHSEKTEAEQAYSDDDEQPLGLRSAQPTSDILTALLRGGLLDYQGQPVPATSPLYASNGRPRPLLGVYFTASWCPPCQQFSPVLLRFTQQHADDLQIILVSHDRDEDAAAEYLSNKLGWMTLPFDDVDRRRTLARLFEVQMIPTLAIVDADTGKIVSTWGRSAIMKNPDGCLEEWRQGGTGVSWWQLIRPW</sequence>
<accession>A0A4P9XQ06</accession>
<feature type="compositionally biased region" description="Basic and acidic residues" evidence="1">
    <location>
        <begin position="21"/>
        <end position="33"/>
    </location>
</feature>
<dbReference type="STRING" id="78915.A0A4P9XQ06"/>
<dbReference type="GO" id="GO:0031397">
    <property type="term" value="P:negative regulation of protein ubiquitination"/>
    <property type="evidence" value="ECO:0007669"/>
    <property type="project" value="TreeGrafter"/>
</dbReference>
<proteinExistence type="predicted"/>
<dbReference type="OrthoDB" id="409136at2759"/>
<feature type="domain" description="Thioredoxin" evidence="2">
    <location>
        <begin position="67"/>
        <end position="205"/>
    </location>
</feature>
<protein>
    <submittedName>
        <fullName evidence="3">Thioredoxin-like-domain-containing protein</fullName>
    </submittedName>
</protein>
<dbReference type="GO" id="GO:0005634">
    <property type="term" value="C:nucleus"/>
    <property type="evidence" value="ECO:0007669"/>
    <property type="project" value="TreeGrafter"/>
</dbReference>